<reference evidence="2 3" key="1">
    <citation type="submission" date="2015-09" db="EMBL/GenBank/DDBJ databases">
        <authorList>
            <consortium name="Pathogen Informatics"/>
        </authorList>
    </citation>
    <scope>NUCLEOTIDE SEQUENCE [LARGE SCALE GENOMIC DNA]</scope>
    <source>
        <strain evidence="2 3">2789STDY5608854</strain>
    </source>
</reference>
<accession>A0A174WBN2</accession>
<evidence type="ECO:0000313" key="3">
    <source>
        <dbReference type="Proteomes" id="UP000095746"/>
    </source>
</evidence>
<gene>
    <name evidence="2" type="ORF">ERS852411_04381</name>
</gene>
<evidence type="ECO:0000313" key="2">
    <source>
        <dbReference type="EMBL" id="CUQ41878.1"/>
    </source>
</evidence>
<dbReference type="AlphaFoldDB" id="A0A174WBN2"/>
<proteinExistence type="predicted"/>
<dbReference type="Proteomes" id="UP000095746">
    <property type="component" value="Unassembled WGS sequence"/>
</dbReference>
<dbReference type="EMBL" id="CYZT01001096">
    <property type="protein sequence ID" value="CUQ41878.1"/>
    <property type="molecule type" value="Genomic_DNA"/>
</dbReference>
<feature type="signal peptide" evidence="1">
    <location>
        <begin position="1"/>
        <end position="20"/>
    </location>
</feature>
<organism evidence="2 3">
    <name type="scientific">Flavonifractor plautii</name>
    <name type="common">Fusobacterium plautii</name>
    <dbReference type="NCBI Taxonomy" id="292800"/>
    <lineage>
        <taxon>Bacteria</taxon>
        <taxon>Bacillati</taxon>
        <taxon>Bacillota</taxon>
        <taxon>Clostridia</taxon>
        <taxon>Eubacteriales</taxon>
        <taxon>Oscillospiraceae</taxon>
        <taxon>Flavonifractor</taxon>
    </lineage>
</organism>
<protein>
    <submittedName>
        <fullName evidence="2">Uncharacterized protein</fullName>
    </submittedName>
</protein>
<keyword evidence="1" id="KW-0732">Signal</keyword>
<feature type="chain" id="PRO_5039251363" evidence="1">
    <location>
        <begin position="21"/>
        <end position="68"/>
    </location>
</feature>
<name>A0A174WBN2_FLAPL</name>
<sequence length="68" mass="6825">MGRASRSALPALAVGTTAWWSLTLALSQTCPASTVSGAVTPQMEAAASTSAGTPASISSVRYRLSVRG</sequence>
<evidence type="ECO:0000256" key="1">
    <source>
        <dbReference type="SAM" id="SignalP"/>
    </source>
</evidence>